<sequence length="109" mass="12119">MRSDVNTVENVKKWLTDNGKTQAWLSTEMDVAPSLISQLFNGTRKLQPAQIEKFAKITGMSISELASSADGFSGKLVYSLRGSISNEQGERAFNQLLLDVEHFVQLLNK</sequence>
<comment type="caution">
    <text evidence="2">The sequence shown here is derived from an EMBL/GenBank/DDBJ whole genome shotgun (WGS) entry which is preliminary data.</text>
</comment>
<accession>A0ABV9MU28</accession>
<dbReference type="CDD" id="cd00093">
    <property type="entry name" value="HTH_XRE"/>
    <property type="match status" value="1"/>
</dbReference>
<dbReference type="InterPro" id="IPR010982">
    <property type="entry name" value="Lambda_DNA-bd_dom_sf"/>
</dbReference>
<evidence type="ECO:0000259" key="1">
    <source>
        <dbReference type="PROSITE" id="PS50943"/>
    </source>
</evidence>
<proteinExistence type="predicted"/>
<dbReference type="PROSITE" id="PS50943">
    <property type="entry name" value="HTH_CROC1"/>
    <property type="match status" value="1"/>
</dbReference>
<dbReference type="SMART" id="SM00530">
    <property type="entry name" value="HTH_XRE"/>
    <property type="match status" value="1"/>
</dbReference>
<organism evidence="2 3">
    <name type="scientific">Enterococcus lemanii</name>
    <dbReference type="NCBI Taxonomy" id="1159752"/>
    <lineage>
        <taxon>Bacteria</taxon>
        <taxon>Bacillati</taxon>
        <taxon>Bacillota</taxon>
        <taxon>Bacilli</taxon>
        <taxon>Lactobacillales</taxon>
        <taxon>Enterococcaceae</taxon>
        <taxon>Enterococcus</taxon>
    </lineage>
</organism>
<reference evidence="3" key="1">
    <citation type="journal article" date="2019" name="Int. J. Syst. Evol. Microbiol.">
        <title>The Global Catalogue of Microorganisms (GCM) 10K type strain sequencing project: providing services to taxonomists for standard genome sequencing and annotation.</title>
        <authorList>
            <consortium name="The Broad Institute Genomics Platform"/>
            <consortium name="The Broad Institute Genome Sequencing Center for Infectious Disease"/>
            <person name="Wu L."/>
            <person name="Ma J."/>
        </authorList>
    </citation>
    <scope>NUCLEOTIDE SEQUENCE [LARGE SCALE GENOMIC DNA]</scope>
    <source>
        <strain evidence="3">CGMCC 1.19032</strain>
    </source>
</reference>
<evidence type="ECO:0000313" key="3">
    <source>
        <dbReference type="Proteomes" id="UP001595969"/>
    </source>
</evidence>
<dbReference type="SUPFAM" id="SSF47413">
    <property type="entry name" value="lambda repressor-like DNA-binding domains"/>
    <property type="match status" value="1"/>
</dbReference>
<gene>
    <name evidence="2" type="ORF">ACFO5I_03605</name>
</gene>
<dbReference type="InterPro" id="IPR001387">
    <property type="entry name" value="Cro/C1-type_HTH"/>
</dbReference>
<dbReference type="Pfam" id="PF01381">
    <property type="entry name" value="HTH_3"/>
    <property type="match status" value="1"/>
</dbReference>
<keyword evidence="3" id="KW-1185">Reference proteome</keyword>
<dbReference type="Gene3D" id="1.10.260.40">
    <property type="entry name" value="lambda repressor-like DNA-binding domains"/>
    <property type="match status" value="1"/>
</dbReference>
<dbReference type="Proteomes" id="UP001595969">
    <property type="component" value="Unassembled WGS sequence"/>
</dbReference>
<dbReference type="EMBL" id="JBHSGS010000018">
    <property type="protein sequence ID" value="MFC4718830.1"/>
    <property type="molecule type" value="Genomic_DNA"/>
</dbReference>
<feature type="domain" description="HTH cro/C1-type" evidence="1">
    <location>
        <begin position="11"/>
        <end position="65"/>
    </location>
</feature>
<dbReference type="RefSeq" id="WP_204654108.1">
    <property type="nucleotide sequence ID" value="NZ_JAFBFD010000020.1"/>
</dbReference>
<evidence type="ECO:0000313" key="2">
    <source>
        <dbReference type="EMBL" id="MFC4718830.1"/>
    </source>
</evidence>
<name>A0ABV9MU28_9ENTE</name>
<protein>
    <submittedName>
        <fullName evidence="2">Helix-turn-helix domain-containing protein</fullName>
    </submittedName>
</protein>